<feature type="domain" description="DEAD-box RNA helicase Q" evidence="12">
    <location>
        <begin position="28"/>
        <end position="56"/>
    </location>
</feature>
<dbReference type="GO" id="GO:0003723">
    <property type="term" value="F:RNA binding"/>
    <property type="evidence" value="ECO:0007669"/>
    <property type="project" value="UniProtKB-UniRule"/>
</dbReference>
<protein>
    <recommendedName>
        <fullName evidence="7">ATP-dependent RNA helicase</fullName>
        <ecNumber evidence="7">3.6.4.13</ecNumber>
    </recommendedName>
</protein>
<evidence type="ECO:0000259" key="12">
    <source>
        <dbReference type="PROSITE" id="PS51195"/>
    </source>
</evidence>
<dbReference type="Proteomes" id="UP000572268">
    <property type="component" value="Unassembled WGS sequence"/>
</dbReference>
<keyword evidence="5 7" id="KW-0694">RNA-binding</keyword>
<feature type="domain" description="Helicase ATP-binding" evidence="9">
    <location>
        <begin position="59"/>
        <end position="325"/>
    </location>
</feature>
<dbReference type="GO" id="GO:0016787">
    <property type="term" value="F:hydrolase activity"/>
    <property type="evidence" value="ECO:0007669"/>
    <property type="project" value="UniProtKB-KW"/>
</dbReference>
<evidence type="ECO:0000259" key="9">
    <source>
        <dbReference type="PROSITE" id="PS51192"/>
    </source>
</evidence>
<dbReference type="GO" id="GO:0005524">
    <property type="term" value="F:ATP binding"/>
    <property type="evidence" value="ECO:0007669"/>
    <property type="project" value="UniProtKB-UniRule"/>
</dbReference>
<gene>
    <name evidence="13" type="ORF">FOL46_004120</name>
</gene>
<feature type="region of interest" description="Disordered" evidence="8">
    <location>
        <begin position="161"/>
        <end position="182"/>
    </location>
</feature>
<evidence type="ECO:0000313" key="14">
    <source>
        <dbReference type="Proteomes" id="UP000572268"/>
    </source>
</evidence>
<evidence type="ECO:0000259" key="11">
    <source>
        <dbReference type="PROSITE" id="PS51194"/>
    </source>
</evidence>
<comment type="function">
    <text evidence="7">RNA helicase.</text>
</comment>
<comment type="caution">
    <text evidence="13">The sequence shown here is derived from an EMBL/GenBank/DDBJ whole genome shotgun (WGS) entry which is preliminary data.</text>
</comment>
<keyword evidence="1 7" id="KW-0547">Nucleotide-binding</keyword>
<dbReference type="EMBL" id="JABANN010000254">
    <property type="protein sequence ID" value="KAF4664633.1"/>
    <property type="molecule type" value="Genomic_DNA"/>
</dbReference>
<dbReference type="InterPro" id="IPR027417">
    <property type="entry name" value="P-loop_NTPase"/>
</dbReference>
<dbReference type="GO" id="GO:0003724">
    <property type="term" value="F:RNA helicase activity"/>
    <property type="evidence" value="ECO:0007669"/>
    <property type="project" value="UniProtKB-EC"/>
</dbReference>
<comment type="domain">
    <text evidence="7">The Q motif is unique to and characteristic of the DEAD box family of RNA helicases and controls ATP binding and hydrolysis.</text>
</comment>
<feature type="domain" description="Helicase C-terminal" evidence="11">
    <location>
        <begin position="361"/>
        <end position="553"/>
    </location>
</feature>
<dbReference type="Gene3D" id="3.40.50.300">
    <property type="entry name" value="P-loop containing nucleotide triphosphate hydrolases"/>
    <property type="match status" value="2"/>
</dbReference>
<proteinExistence type="inferred from homology"/>
<evidence type="ECO:0000256" key="3">
    <source>
        <dbReference type="ARBA" id="ARBA00022806"/>
    </source>
</evidence>
<organism evidence="13 14">
    <name type="scientific">Perkinsus olseni</name>
    <name type="common">Perkinsus atlanticus</name>
    <dbReference type="NCBI Taxonomy" id="32597"/>
    <lineage>
        <taxon>Eukaryota</taxon>
        <taxon>Sar</taxon>
        <taxon>Alveolata</taxon>
        <taxon>Perkinsozoa</taxon>
        <taxon>Perkinsea</taxon>
        <taxon>Perkinsida</taxon>
        <taxon>Perkinsidae</taxon>
        <taxon>Perkinsus</taxon>
    </lineage>
</organism>
<evidence type="ECO:0000256" key="4">
    <source>
        <dbReference type="ARBA" id="ARBA00022840"/>
    </source>
</evidence>
<reference evidence="13 14" key="1">
    <citation type="submission" date="2020-04" db="EMBL/GenBank/DDBJ databases">
        <title>Perkinsus olseni comparative genomics.</title>
        <authorList>
            <person name="Bogema D.R."/>
        </authorList>
    </citation>
    <scope>NUCLEOTIDE SEQUENCE [LARGE SCALE GENOMIC DNA]</scope>
    <source>
        <strain evidence="13">ATCC PRA-31</strain>
    </source>
</reference>
<dbReference type="PROSITE" id="PS51192">
    <property type="entry name" value="HELICASE_ATP_BIND_1"/>
    <property type="match status" value="1"/>
</dbReference>
<feature type="compositionally biased region" description="Acidic residues" evidence="8">
    <location>
        <begin position="580"/>
        <end position="593"/>
    </location>
</feature>
<dbReference type="PROSITE" id="PS51194">
    <property type="entry name" value="HELICASE_CTER"/>
    <property type="match status" value="1"/>
</dbReference>
<evidence type="ECO:0000256" key="5">
    <source>
        <dbReference type="ARBA" id="ARBA00022884"/>
    </source>
</evidence>
<sequence>MAPLRGFMHRSNWRLQTAIGYEGLFSRYRFEQLDIHPKLLSALKIMGIDTATEVQARAFVPLSMGRDLIINAETGSGKTLSYLLPIFNRIYFLTDAPAEGKVGGRAQKAVLPPPTVIVCPTYDLCAQVLSMCKTLDSVGRRVQLQSLVKVPQFYPIAFTNTSRRRSVPQTPTPRSGAQPFDDTHLGGDSAIHEERPEHLPQATAGLHEHYWSPRIRWGAVDIVVTTPHHFAADLDRGAETGGSAQLHPAAVIFDEADMIFHEMRSQVYDIVHHLRPRLEIPQQGEAAAMKKRKKLLPCQFVFASASMPTGGPNSVAAMISQRFCTAEMVTTSFAHSIPPSIKVEWFKASPVWDQRCAELAEILKAYFPASQPARILVFVNSSLNCNALYHYLRDLGWPVVRFSASRGAKLMLRLARDADQFCSASAYHDPASVKWDGKVDNEKELTAVEADALAKKRKHYAALMQSPLRVMVCTDHAARGFDWPQVDAVIHFQMPLDAVKFLHRSGRGGRLGRPCRIITLVGQKDETLATEIQQQIDKGRSLEKVFSRKQSLPRKRRRRAELQEGIQQVPAPAESPSGELEGEGVEPVEEPQETEDKGTLVGYVSVYDSDSDDDAEDDDRKKQDMGPDIRGKSAAAAPAAGTNVPAWRVGTRRAFPETPADSDSDDEPDSYTWARVRRGSIAAAAGETVIGVESQSGRAGRQRRRDKFKQSTLINEFRRNEDEVLKL</sequence>
<keyword evidence="4 7" id="KW-0067">ATP-binding</keyword>
<dbReference type="PROSITE" id="PS51193">
    <property type="entry name" value="HELICASE_ATP_BIND_2"/>
    <property type="match status" value="1"/>
</dbReference>
<feature type="compositionally biased region" description="Acidic residues" evidence="8">
    <location>
        <begin position="660"/>
        <end position="669"/>
    </location>
</feature>
<accession>A0A7J6LZB4</accession>
<feature type="short sequence motif" description="Q motif" evidence="6">
    <location>
        <begin position="28"/>
        <end position="56"/>
    </location>
</feature>
<dbReference type="PROSITE" id="PS51195">
    <property type="entry name" value="Q_MOTIF"/>
    <property type="match status" value="1"/>
</dbReference>
<feature type="region of interest" description="Disordered" evidence="8">
    <location>
        <begin position="544"/>
        <end position="672"/>
    </location>
</feature>
<evidence type="ECO:0000259" key="10">
    <source>
        <dbReference type="PROSITE" id="PS51193"/>
    </source>
</evidence>
<dbReference type="Pfam" id="PF00271">
    <property type="entry name" value="Helicase_C"/>
    <property type="match status" value="1"/>
</dbReference>
<dbReference type="InterPro" id="IPR001650">
    <property type="entry name" value="Helicase_C-like"/>
</dbReference>
<evidence type="ECO:0000313" key="13">
    <source>
        <dbReference type="EMBL" id="KAF4664633.1"/>
    </source>
</evidence>
<feature type="domain" description="Helicase ATP-binding" evidence="10">
    <location>
        <begin position="18"/>
        <end position="298"/>
    </location>
</feature>
<dbReference type="InterPro" id="IPR014014">
    <property type="entry name" value="RNA_helicase_DEAD_Q_motif"/>
</dbReference>
<dbReference type="SUPFAM" id="SSF52540">
    <property type="entry name" value="P-loop containing nucleoside triphosphate hydrolases"/>
    <property type="match status" value="1"/>
</dbReference>
<feature type="compositionally biased region" description="Basic and acidic residues" evidence="8">
    <location>
        <begin position="618"/>
        <end position="631"/>
    </location>
</feature>
<feature type="region of interest" description="Disordered" evidence="8">
    <location>
        <begin position="692"/>
        <end position="711"/>
    </location>
</feature>
<keyword evidence="2 7" id="KW-0378">Hydrolase</keyword>
<evidence type="ECO:0000256" key="2">
    <source>
        <dbReference type="ARBA" id="ARBA00022801"/>
    </source>
</evidence>
<dbReference type="InterPro" id="IPR014001">
    <property type="entry name" value="Helicase_ATP-bd"/>
</dbReference>
<evidence type="ECO:0000256" key="6">
    <source>
        <dbReference type="PROSITE-ProRule" id="PRU00552"/>
    </source>
</evidence>
<evidence type="ECO:0000256" key="7">
    <source>
        <dbReference type="RuleBase" id="RU365068"/>
    </source>
</evidence>
<name>A0A7J6LZB4_PEROL</name>
<comment type="similarity">
    <text evidence="7">Belongs to the DEAD box helicase family.</text>
</comment>
<evidence type="ECO:0000256" key="8">
    <source>
        <dbReference type="SAM" id="MobiDB-lite"/>
    </source>
</evidence>
<dbReference type="EC" id="3.6.4.13" evidence="7"/>
<dbReference type="InterPro" id="IPR011545">
    <property type="entry name" value="DEAD/DEAH_box_helicase_dom"/>
</dbReference>
<keyword evidence="3 7" id="KW-0347">Helicase</keyword>
<dbReference type="AlphaFoldDB" id="A0A7J6LZB4"/>
<dbReference type="SMART" id="SM00487">
    <property type="entry name" value="DEXDc"/>
    <property type="match status" value="1"/>
</dbReference>
<dbReference type="Pfam" id="PF00270">
    <property type="entry name" value="DEAD"/>
    <property type="match status" value="1"/>
</dbReference>
<comment type="catalytic activity">
    <reaction evidence="7">
        <text>ATP + H2O = ADP + phosphate + H(+)</text>
        <dbReference type="Rhea" id="RHEA:13065"/>
        <dbReference type="ChEBI" id="CHEBI:15377"/>
        <dbReference type="ChEBI" id="CHEBI:15378"/>
        <dbReference type="ChEBI" id="CHEBI:30616"/>
        <dbReference type="ChEBI" id="CHEBI:43474"/>
        <dbReference type="ChEBI" id="CHEBI:456216"/>
        <dbReference type="EC" id="3.6.4.13"/>
    </reaction>
</comment>
<dbReference type="InterPro" id="IPR014013">
    <property type="entry name" value="Helic_SF1/SF2_ATP-bd_DinG/Rad3"/>
</dbReference>
<dbReference type="SMART" id="SM00490">
    <property type="entry name" value="HELICc"/>
    <property type="match status" value="1"/>
</dbReference>
<evidence type="ECO:0000256" key="1">
    <source>
        <dbReference type="ARBA" id="ARBA00022741"/>
    </source>
</evidence>
<dbReference type="PANTHER" id="PTHR24031">
    <property type="entry name" value="RNA HELICASE"/>
    <property type="match status" value="1"/>
</dbReference>